<dbReference type="GO" id="GO:0036149">
    <property type="term" value="P:phosphatidylinositol acyl-chain remodeling"/>
    <property type="evidence" value="ECO:0007669"/>
    <property type="project" value="TreeGrafter"/>
</dbReference>
<feature type="transmembrane region" description="Helical" evidence="4">
    <location>
        <begin position="16"/>
        <end position="34"/>
    </location>
</feature>
<dbReference type="GO" id="GO:0005783">
    <property type="term" value="C:endoplasmic reticulum"/>
    <property type="evidence" value="ECO:0007669"/>
    <property type="project" value="TreeGrafter"/>
</dbReference>
<dbReference type="Pfam" id="PF16076">
    <property type="entry name" value="Acyltransf_C"/>
    <property type="match status" value="1"/>
</dbReference>
<dbReference type="RefSeq" id="XP_013173250.1">
    <property type="nucleotide sequence ID" value="XM_013317796.1"/>
</dbReference>
<dbReference type="Proteomes" id="UP000694872">
    <property type="component" value="Unplaced"/>
</dbReference>
<keyword evidence="4" id="KW-0812">Transmembrane</keyword>
<keyword evidence="4" id="KW-1133">Transmembrane helix</keyword>
<sequence length="386" mass="46053">MFIVENGSACKLNSDFLIAGFYVLYCPVMYLMFLNHSLYRKVVDVLFSLWELYPVALFQWCYHTRIRCFGDYVNPNENTIIIMNHRTRVDWNYTWLALYHASKPVADQRIENIENKDTNAIFDIICGGKSRTKFVLKDEIKIVPGMGWIMQLNYFLYVRRNWQEDQVNLSQFVDYYNKLECRNRIVLFPEGTDLSEDNKRRSRKFAEANNLQCYEYVLHPRTKGWVALCSRLRSSGLNSVYDVTVAYDNPVNELDLLRGKLPLEVFFHFKRYSIEEIPINEEDIKIWLNERWQDKENSLRKFHSNGVFIDAITGHTPMEYGASSLRKAKLCFVFWTFIDIFFLYYILSSVLFQFWVVYHSILFIFVTWYFGGFQNVQYKILEKKSL</sequence>
<proteinExistence type="inferred from homology"/>
<dbReference type="AlphaFoldDB" id="A0AAJ6ZII6"/>
<name>A0AAJ6ZII6_PAPXU</name>
<accession>A0AAJ6ZII6</accession>
<evidence type="ECO:0000259" key="5">
    <source>
        <dbReference type="SMART" id="SM00563"/>
    </source>
</evidence>
<dbReference type="InterPro" id="IPR002123">
    <property type="entry name" value="Plipid/glycerol_acylTrfase"/>
</dbReference>
<evidence type="ECO:0000256" key="2">
    <source>
        <dbReference type="ARBA" id="ARBA00022679"/>
    </source>
</evidence>
<keyword evidence="4" id="KW-0472">Membrane</keyword>
<evidence type="ECO:0000313" key="6">
    <source>
        <dbReference type="RefSeq" id="XP_013173250.1"/>
    </source>
</evidence>
<feature type="domain" description="Phospholipid/glycerol acyltransferase" evidence="5">
    <location>
        <begin position="79"/>
        <end position="226"/>
    </location>
</feature>
<feature type="transmembrane region" description="Helical" evidence="4">
    <location>
        <begin position="352"/>
        <end position="371"/>
    </location>
</feature>
<evidence type="ECO:0000256" key="4">
    <source>
        <dbReference type="SAM" id="Phobius"/>
    </source>
</evidence>
<dbReference type="CDD" id="cd07990">
    <property type="entry name" value="LPLAT_LCLAT1-like"/>
    <property type="match status" value="1"/>
</dbReference>
<dbReference type="SUPFAM" id="SSF69593">
    <property type="entry name" value="Glycerol-3-phosphate (1)-acyltransferase"/>
    <property type="match status" value="1"/>
</dbReference>
<dbReference type="Pfam" id="PF01553">
    <property type="entry name" value="Acyltransferase"/>
    <property type="match status" value="1"/>
</dbReference>
<dbReference type="GeneID" id="106121959"/>
<evidence type="ECO:0000256" key="1">
    <source>
        <dbReference type="ARBA" id="ARBA00008655"/>
    </source>
</evidence>
<dbReference type="PANTHER" id="PTHR10983:SF16">
    <property type="entry name" value="LYSOCARDIOLIPIN ACYLTRANSFERASE 1"/>
    <property type="match status" value="1"/>
</dbReference>
<dbReference type="InterPro" id="IPR032098">
    <property type="entry name" value="Acyltransf_C"/>
</dbReference>
<reference evidence="6" key="1">
    <citation type="submission" date="2025-08" db="UniProtKB">
        <authorList>
            <consortium name="RefSeq"/>
        </authorList>
    </citation>
    <scope>IDENTIFICATION</scope>
</reference>
<evidence type="ECO:0000256" key="3">
    <source>
        <dbReference type="ARBA" id="ARBA00023315"/>
    </source>
</evidence>
<comment type="similarity">
    <text evidence="1">Belongs to the 1-acyl-sn-glycerol-3-phosphate acyltransferase family.</text>
</comment>
<feature type="transmembrane region" description="Helical" evidence="4">
    <location>
        <begin position="328"/>
        <end position="346"/>
    </location>
</feature>
<dbReference type="PANTHER" id="PTHR10983">
    <property type="entry name" value="1-ACYLGLYCEROL-3-PHOSPHATE ACYLTRANSFERASE-RELATED"/>
    <property type="match status" value="1"/>
</dbReference>
<dbReference type="KEGG" id="pxu:106121959"/>
<organism evidence="6">
    <name type="scientific">Papilio xuthus</name>
    <name type="common">Asian swallowtail butterfly</name>
    <dbReference type="NCBI Taxonomy" id="66420"/>
    <lineage>
        <taxon>Eukaryota</taxon>
        <taxon>Metazoa</taxon>
        <taxon>Ecdysozoa</taxon>
        <taxon>Arthropoda</taxon>
        <taxon>Hexapoda</taxon>
        <taxon>Insecta</taxon>
        <taxon>Pterygota</taxon>
        <taxon>Neoptera</taxon>
        <taxon>Endopterygota</taxon>
        <taxon>Lepidoptera</taxon>
        <taxon>Glossata</taxon>
        <taxon>Ditrysia</taxon>
        <taxon>Papilionoidea</taxon>
        <taxon>Papilionidae</taxon>
        <taxon>Papilioninae</taxon>
        <taxon>Papilio</taxon>
    </lineage>
</organism>
<dbReference type="GO" id="GO:0016746">
    <property type="term" value="F:acyltransferase activity"/>
    <property type="evidence" value="ECO:0007669"/>
    <property type="project" value="UniProtKB-KW"/>
</dbReference>
<keyword evidence="3" id="KW-0012">Acyltransferase</keyword>
<protein>
    <submittedName>
        <fullName evidence="6">Lysocardiolipin acyltransferase 1-like isoform X1</fullName>
    </submittedName>
</protein>
<dbReference type="SMART" id="SM00563">
    <property type="entry name" value="PlsC"/>
    <property type="match status" value="1"/>
</dbReference>
<keyword evidence="2" id="KW-0808">Transferase</keyword>
<gene>
    <name evidence="6" type="primary">LOC106121959</name>
</gene>